<evidence type="ECO:0000256" key="1">
    <source>
        <dbReference type="ARBA" id="ARBA00022737"/>
    </source>
</evidence>
<dbReference type="InterPro" id="IPR018711">
    <property type="entry name" value="NAGPA"/>
</dbReference>
<feature type="repeat" description="Cell wall-binding" evidence="2">
    <location>
        <begin position="55"/>
        <end position="74"/>
    </location>
</feature>
<dbReference type="PANTHER" id="PTHR40446">
    <property type="entry name" value="N-ACETYLGLUCOSAMINE-1-PHOSPHODIESTER ALPHA-N-ACETYLGLUCOSAMINIDASE"/>
    <property type="match status" value="1"/>
</dbReference>
<evidence type="ECO:0000256" key="2">
    <source>
        <dbReference type="PROSITE-ProRule" id="PRU00591"/>
    </source>
</evidence>
<dbReference type="AlphaFoldDB" id="A0A4V6HSF8"/>
<evidence type="ECO:0000313" key="6">
    <source>
        <dbReference type="Proteomes" id="UP000306509"/>
    </source>
</evidence>
<feature type="signal peptide" evidence="3">
    <location>
        <begin position="1"/>
        <end position="32"/>
    </location>
</feature>
<keyword evidence="6" id="KW-1185">Reference proteome</keyword>
<comment type="caution">
    <text evidence="5">The sequence shown here is derived from an EMBL/GenBank/DDBJ whole genome shotgun (WGS) entry which is preliminary data.</text>
</comment>
<dbReference type="Proteomes" id="UP000306509">
    <property type="component" value="Unassembled WGS sequence"/>
</dbReference>
<protein>
    <submittedName>
        <fullName evidence="5">Autolysin</fullName>
        <ecNumber evidence="5">3.5.1.28</ecNumber>
    </submittedName>
</protein>
<feature type="chain" id="PRO_5020868500" evidence="3">
    <location>
        <begin position="33"/>
        <end position="447"/>
    </location>
</feature>
<keyword evidence="3" id="KW-0732">Signal</keyword>
<feature type="repeat" description="Cell wall-binding" evidence="2">
    <location>
        <begin position="113"/>
        <end position="132"/>
    </location>
</feature>
<evidence type="ECO:0000313" key="5">
    <source>
        <dbReference type="EMBL" id="TLD02768.1"/>
    </source>
</evidence>
<dbReference type="RefSeq" id="WP_052430992.1">
    <property type="nucleotide sequence ID" value="NZ_CABMJZ010000075.1"/>
</dbReference>
<dbReference type="OrthoDB" id="9809781at2"/>
<reference evidence="5 6" key="1">
    <citation type="journal article" date="2019" name="Anaerobe">
        <title>Detection of Robinsoniella peoriensis in multiple bone samples of a trauma patient.</title>
        <authorList>
            <person name="Schrottner P."/>
            <person name="Hartwich K."/>
            <person name="Bunk B."/>
            <person name="Schober I."/>
            <person name="Helbig S."/>
            <person name="Rudolph W.W."/>
            <person name="Gunzer F."/>
        </authorList>
    </citation>
    <scope>NUCLEOTIDE SEQUENCE [LARGE SCALE GENOMIC DNA]</scope>
    <source>
        <strain evidence="5 6">DSM 106044</strain>
    </source>
</reference>
<dbReference type="PROSITE" id="PS51170">
    <property type="entry name" value="CW"/>
    <property type="match status" value="2"/>
</dbReference>
<dbReference type="EC" id="3.5.1.28" evidence="5"/>
<dbReference type="Pfam" id="PF19127">
    <property type="entry name" value="Choline_bind_3"/>
    <property type="match status" value="1"/>
</dbReference>
<dbReference type="Gene3D" id="2.10.270.10">
    <property type="entry name" value="Cholin Binding"/>
    <property type="match status" value="2"/>
</dbReference>
<dbReference type="Pfam" id="PF19085">
    <property type="entry name" value="Choline_bind_2"/>
    <property type="match status" value="1"/>
</dbReference>
<dbReference type="EMBL" id="QGQD01000006">
    <property type="protein sequence ID" value="TLD02768.1"/>
    <property type="molecule type" value="Genomic_DNA"/>
</dbReference>
<feature type="domain" description="Phosphodiester glycosidase" evidence="4">
    <location>
        <begin position="268"/>
        <end position="445"/>
    </location>
</feature>
<sequence length="447" mass="50874" precursor="true">MKYNRKKTQLRMILLLFCVLIGFALSDSTAQAAKRTGWKTVKSSKYYYVSGKKVKNKWKKINKKWYYFDRKGKMLKKRWVGDYYLGSKGYMLTNRWIKSYFVGEDGKWIPKFRGGWQKIGGKWYYYTKSGKKKTGWITSKGDRYFLDSKGVMKTKWTAVKKKNYYFSSSGALQKNTWLKKGKYYYYVNSKGVMDASRKMNTKSINTATYLEYRSSTLSVKINKKQNYSSVYWVARIKTSNPKQLRSAMSYGSYGGSRQLTSQAVSSNGGIIGINGSAFSYSTGQPSPLGMCIKNGKIYGNYATSYTTMAVKKDGTMFTPPMGLWGQSLLDMGVKDTYNFGPVLINNGIAAPLDMQNFSLTSYKDPRTVVGMVRPNDYVILVADGRRSGYSLGLDHYEMIAELQRQGCRYAYNLDGGGSTTLYYDGKVLNRPSDGAERPCADFLYFTN</sequence>
<dbReference type="Pfam" id="PF09992">
    <property type="entry name" value="NAGPA"/>
    <property type="match status" value="1"/>
</dbReference>
<organism evidence="5 6">
    <name type="scientific">Robinsoniella peoriensis</name>
    <dbReference type="NCBI Taxonomy" id="180332"/>
    <lineage>
        <taxon>Bacteria</taxon>
        <taxon>Bacillati</taxon>
        <taxon>Bacillota</taxon>
        <taxon>Clostridia</taxon>
        <taxon>Lachnospirales</taxon>
        <taxon>Lachnospiraceae</taxon>
        <taxon>Robinsoniella</taxon>
    </lineage>
</organism>
<proteinExistence type="predicted"/>
<dbReference type="SUPFAM" id="SSF69360">
    <property type="entry name" value="Cell wall binding repeat"/>
    <property type="match status" value="1"/>
</dbReference>
<evidence type="ECO:0000256" key="3">
    <source>
        <dbReference type="SAM" id="SignalP"/>
    </source>
</evidence>
<dbReference type="InterPro" id="IPR018337">
    <property type="entry name" value="Cell_wall/Cho-bd_repeat"/>
</dbReference>
<keyword evidence="1" id="KW-0677">Repeat</keyword>
<keyword evidence="5" id="KW-0378">Hydrolase</keyword>
<dbReference type="GO" id="GO:0008745">
    <property type="term" value="F:N-acetylmuramoyl-L-alanine amidase activity"/>
    <property type="evidence" value="ECO:0007669"/>
    <property type="project" value="UniProtKB-EC"/>
</dbReference>
<name>A0A4V6HSF8_9FIRM</name>
<gene>
    <name evidence="5" type="primary">lytA_1</name>
    <name evidence="5" type="ORF">DSM106044_00267</name>
</gene>
<evidence type="ECO:0000259" key="4">
    <source>
        <dbReference type="Pfam" id="PF09992"/>
    </source>
</evidence>
<dbReference type="STRING" id="180332.GCA_000797495_04444"/>
<dbReference type="PANTHER" id="PTHR40446:SF2">
    <property type="entry name" value="N-ACETYLGLUCOSAMINE-1-PHOSPHODIESTER ALPHA-N-ACETYLGLUCOSAMINIDASE"/>
    <property type="match status" value="1"/>
</dbReference>
<accession>A0A4V6HSF8</accession>